<sequence length="520" mass="56772">MRRDRSPRRRHLAVWFPFLATDRLARERAASSAPPDPAGPPVVLIDKDRGALRIAAADAAALALGLGPGVTLADARARVPELDARPLDANADAALLKTLLIDFGRFTPMIAPDPPWGLSLDVTGCTHLFGGEAGLVTAVKARAEAFGLTARVAMARTPETARALCRFGPGGITPEGKDAEVAGRLPVAALELKATDHQAIRRAGLVTVAEVDARARDALAARFGADFPDRLDRLMGRIDVRISPARPAPPVRVDRVLFEPITEAEQVETVLADLLTDLERALEARGLGARRLVLTLYRVDGAARRVALTTARAARKAGPFLKLWRERLAALSRPLDPGFGYDHLRLAAEATEPLSPEQAGLDRPPDHAADLSDLIDRLSARLGPDAVLRVEPVASHLPERACRLTPAQGGGATDETWPDPPEDGGPPARPLHLFDPPQPIEAIALAPDSPPARFRWRRVDHRVARAEGPERIEAEWWRRRERVRDYYRVEDEQGRRFWLFRAGGYGGDPPPRWYLHGLFA</sequence>
<feature type="region of interest" description="Disordered" evidence="6">
    <location>
        <begin position="404"/>
        <end position="427"/>
    </location>
</feature>
<evidence type="ECO:0000256" key="1">
    <source>
        <dbReference type="ARBA" id="ARBA00011245"/>
    </source>
</evidence>
<feature type="domain" description="DNA polymerase Y-family little finger" evidence="8">
    <location>
        <begin position="255"/>
        <end position="348"/>
    </location>
</feature>
<proteinExistence type="predicted"/>
<evidence type="ECO:0000256" key="4">
    <source>
        <dbReference type="ARBA" id="ARBA00025589"/>
    </source>
</evidence>
<name>A0ABV6R2J1_9CAUL</name>
<reference evidence="9 10" key="1">
    <citation type="submission" date="2024-09" db="EMBL/GenBank/DDBJ databases">
        <authorList>
            <person name="Sun Q."/>
            <person name="Mori K."/>
        </authorList>
    </citation>
    <scope>NUCLEOTIDE SEQUENCE [LARGE SCALE GENOMIC DNA]</scope>
    <source>
        <strain evidence="9 10">NCAIM B.02621</strain>
    </source>
</reference>
<keyword evidence="3" id="KW-0227">DNA damage</keyword>
<dbReference type="RefSeq" id="WP_376835807.1">
    <property type="nucleotide sequence ID" value="NZ_JBHLSW010000005.1"/>
</dbReference>
<accession>A0ABV6R2J1</accession>
<dbReference type="Proteomes" id="UP001589906">
    <property type="component" value="Unassembled WGS sequence"/>
</dbReference>
<evidence type="ECO:0000256" key="5">
    <source>
        <dbReference type="ARBA" id="ARBA00049244"/>
    </source>
</evidence>
<dbReference type="InterPro" id="IPR043502">
    <property type="entry name" value="DNA/RNA_pol_sf"/>
</dbReference>
<comment type="function">
    <text evidence="4">Poorly processive, error-prone DNA polymerase involved in untargeted mutagenesis. Copies undamaged DNA at stalled replication forks, which arise in vivo from mismatched or misaligned primer ends. These misaligned primers can be extended by PolIV. Exhibits no 3'-5' exonuclease (proofreading) activity. May be involved in translesional synthesis, in conjunction with the beta clamp from PolIII.</text>
</comment>
<dbReference type="InterPro" id="IPR001126">
    <property type="entry name" value="UmuC"/>
</dbReference>
<dbReference type="EC" id="2.7.7.7" evidence="2"/>
<dbReference type="SUPFAM" id="SSF56672">
    <property type="entry name" value="DNA/RNA polymerases"/>
    <property type="match status" value="1"/>
</dbReference>
<dbReference type="EMBL" id="JBHLSW010000005">
    <property type="protein sequence ID" value="MFC0633839.1"/>
    <property type="molecule type" value="Genomic_DNA"/>
</dbReference>
<evidence type="ECO:0000259" key="8">
    <source>
        <dbReference type="Pfam" id="PF11799"/>
    </source>
</evidence>
<evidence type="ECO:0000256" key="2">
    <source>
        <dbReference type="ARBA" id="ARBA00012417"/>
    </source>
</evidence>
<organism evidence="9 10">
    <name type="scientific">Brevundimonas balnearis</name>
    <dbReference type="NCBI Taxonomy" id="1572858"/>
    <lineage>
        <taxon>Bacteria</taxon>
        <taxon>Pseudomonadati</taxon>
        <taxon>Pseudomonadota</taxon>
        <taxon>Alphaproteobacteria</taxon>
        <taxon>Caulobacterales</taxon>
        <taxon>Caulobacteraceae</taxon>
        <taxon>Brevundimonas</taxon>
    </lineage>
</organism>
<evidence type="ECO:0000256" key="6">
    <source>
        <dbReference type="SAM" id="MobiDB-lite"/>
    </source>
</evidence>
<evidence type="ECO:0000313" key="10">
    <source>
        <dbReference type="Proteomes" id="UP001589906"/>
    </source>
</evidence>
<evidence type="ECO:0000259" key="7">
    <source>
        <dbReference type="Pfam" id="PF00817"/>
    </source>
</evidence>
<comment type="catalytic activity">
    <reaction evidence="5">
        <text>DNA(n) + a 2'-deoxyribonucleoside 5'-triphosphate = DNA(n+1) + diphosphate</text>
        <dbReference type="Rhea" id="RHEA:22508"/>
        <dbReference type="Rhea" id="RHEA-COMP:17339"/>
        <dbReference type="Rhea" id="RHEA-COMP:17340"/>
        <dbReference type="ChEBI" id="CHEBI:33019"/>
        <dbReference type="ChEBI" id="CHEBI:61560"/>
        <dbReference type="ChEBI" id="CHEBI:173112"/>
        <dbReference type="EC" id="2.7.7.7"/>
    </reaction>
</comment>
<feature type="domain" description="UmuC" evidence="7">
    <location>
        <begin position="38"/>
        <end position="164"/>
    </location>
</feature>
<dbReference type="CDD" id="cd03468">
    <property type="entry name" value="PolY_like"/>
    <property type="match status" value="1"/>
</dbReference>
<dbReference type="InterPro" id="IPR017961">
    <property type="entry name" value="DNA_pol_Y-fam_little_finger"/>
</dbReference>
<dbReference type="InterPro" id="IPR050356">
    <property type="entry name" value="SulA_CellDiv_inhibitor"/>
</dbReference>
<comment type="caution">
    <text evidence="9">The sequence shown here is derived from an EMBL/GenBank/DDBJ whole genome shotgun (WGS) entry which is preliminary data.</text>
</comment>
<gene>
    <name evidence="9" type="ORF">ACFFGE_08090</name>
</gene>
<dbReference type="Pfam" id="PF00817">
    <property type="entry name" value="IMS"/>
    <property type="match status" value="1"/>
</dbReference>
<keyword evidence="10" id="KW-1185">Reference proteome</keyword>
<evidence type="ECO:0000313" key="9">
    <source>
        <dbReference type="EMBL" id="MFC0633839.1"/>
    </source>
</evidence>
<evidence type="ECO:0000256" key="3">
    <source>
        <dbReference type="ARBA" id="ARBA00022763"/>
    </source>
</evidence>
<protein>
    <recommendedName>
        <fullName evidence="2">DNA-directed DNA polymerase</fullName>
        <ecNumber evidence="2">2.7.7.7</ecNumber>
    </recommendedName>
</protein>
<dbReference type="PANTHER" id="PTHR35369">
    <property type="entry name" value="BLR3025 PROTEIN-RELATED"/>
    <property type="match status" value="1"/>
</dbReference>
<comment type="subunit">
    <text evidence="1">Monomer.</text>
</comment>
<dbReference type="PANTHER" id="PTHR35369:SF2">
    <property type="entry name" value="BLR3025 PROTEIN"/>
    <property type="match status" value="1"/>
</dbReference>
<dbReference type="Pfam" id="PF11799">
    <property type="entry name" value="IMS_C"/>
    <property type="match status" value="1"/>
</dbReference>